<evidence type="ECO:0000313" key="10">
    <source>
        <dbReference type="EMBL" id="NVN29905.1"/>
    </source>
</evidence>
<reference evidence="9 11" key="2">
    <citation type="submission" date="2020-08" db="EMBL/GenBank/DDBJ databases">
        <title>Genomic Encyclopedia of Type Strains, Phase III (KMG-III): the genomes of soil and plant-associated and newly described type strains.</title>
        <authorList>
            <person name="Whitman W."/>
        </authorList>
    </citation>
    <scope>NUCLEOTIDE SEQUENCE [LARGE SCALE GENOMIC DNA]</scope>
    <source>
        <strain evidence="9 11">CECT 8088</strain>
    </source>
</reference>
<dbReference type="EMBL" id="JACHXV010000006">
    <property type="protein sequence ID" value="MBB3174172.1"/>
    <property type="molecule type" value="Genomic_DNA"/>
</dbReference>
<dbReference type="Pfam" id="PF02492">
    <property type="entry name" value="cobW"/>
    <property type="match status" value="1"/>
</dbReference>
<name>A0A839V3L9_9PROT</name>
<evidence type="ECO:0000259" key="7">
    <source>
        <dbReference type="Pfam" id="PF02492"/>
    </source>
</evidence>
<evidence type="ECO:0000256" key="3">
    <source>
        <dbReference type="ARBA" id="ARBA00023186"/>
    </source>
</evidence>
<sequence>MTVALDVLGGFLGAGKTATINRLLSSAPVPIGVIVNDFGAVNVDEALIAQAGGDVVGLTNGCVCCAVGDDLGGAIGRLRQAAPAVTRIVVEASGVGDPRRIAQIARLERDLAHGLVIVAVNVRDLAGQLADPYLADTVQRQLARADRCLLTHADVVPAARLRQAVALLERLGIGPERMFLAGEEDQACFAPASGASGRFSAEAVTGDAPHADLFWRRHWPQARRVTRAALEAWLGGLPEQILRIKGIVSVADHDHPVLVQRAGAAQTLAEAPGTQPCGLVAIGRPPLPDLTWPDTTGFDVAIPTGEPVR</sequence>
<dbReference type="EMBL" id="JABXXQ010000081">
    <property type="protein sequence ID" value="NVN29905.1"/>
    <property type="molecule type" value="Genomic_DNA"/>
</dbReference>
<dbReference type="GO" id="GO:0000166">
    <property type="term" value="F:nucleotide binding"/>
    <property type="evidence" value="ECO:0007669"/>
    <property type="project" value="UniProtKB-KW"/>
</dbReference>
<dbReference type="Proteomes" id="UP000565205">
    <property type="component" value="Unassembled WGS sequence"/>
</dbReference>
<dbReference type="InterPro" id="IPR027417">
    <property type="entry name" value="P-loop_NTPase"/>
</dbReference>
<comment type="catalytic activity">
    <reaction evidence="6">
        <text>GTP + H2O = GDP + phosphate + H(+)</text>
        <dbReference type="Rhea" id="RHEA:19669"/>
        <dbReference type="ChEBI" id="CHEBI:15377"/>
        <dbReference type="ChEBI" id="CHEBI:15378"/>
        <dbReference type="ChEBI" id="CHEBI:37565"/>
        <dbReference type="ChEBI" id="CHEBI:43474"/>
        <dbReference type="ChEBI" id="CHEBI:58189"/>
    </reaction>
    <physiologicalReaction direction="left-to-right" evidence="6">
        <dbReference type="Rhea" id="RHEA:19670"/>
    </physiologicalReaction>
</comment>
<evidence type="ECO:0000256" key="4">
    <source>
        <dbReference type="ARBA" id="ARBA00034320"/>
    </source>
</evidence>
<feature type="domain" description="CobW C-terminal" evidence="8">
    <location>
        <begin position="221"/>
        <end position="284"/>
    </location>
</feature>
<feature type="domain" description="CobW/HypB/UreG nucleotide-binding" evidence="7">
    <location>
        <begin position="7"/>
        <end position="163"/>
    </location>
</feature>
<comment type="function">
    <text evidence="5">Zinc chaperone that directly transfers zinc cofactor to target proteins, thereby activating them. Zinc is transferred from the CXCC motif in the GTPase domain to the zinc binding site in target proteins in a process requiring GTP hydrolysis.</text>
</comment>
<comment type="caution">
    <text evidence="9">The sequence shown here is derived from an EMBL/GenBank/DDBJ whole genome shotgun (WGS) entry which is preliminary data.</text>
</comment>
<reference evidence="10 12" key="1">
    <citation type="submission" date="2020-06" db="EMBL/GenBank/DDBJ databases">
        <title>Description of novel acetic acid bacteria.</title>
        <authorList>
            <person name="Sombolestani A."/>
        </authorList>
    </citation>
    <scope>NUCLEOTIDE SEQUENCE [LARGE SCALE GENOMIC DNA]</scope>
    <source>
        <strain evidence="10 12">LMG 26838</strain>
    </source>
</reference>
<keyword evidence="11" id="KW-1185">Reference proteome</keyword>
<proteinExistence type="inferred from homology"/>
<dbReference type="GO" id="GO:0005737">
    <property type="term" value="C:cytoplasm"/>
    <property type="evidence" value="ECO:0007669"/>
    <property type="project" value="TreeGrafter"/>
</dbReference>
<dbReference type="SUPFAM" id="SSF90002">
    <property type="entry name" value="Hypothetical protein YjiA, C-terminal domain"/>
    <property type="match status" value="1"/>
</dbReference>
<protein>
    <submittedName>
        <fullName evidence="9">G3E family GTPase</fullName>
    </submittedName>
    <submittedName>
        <fullName evidence="10">GTP-binding protein</fullName>
    </submittedName>
</protein>
<accession>A0A839V3L9</accession>
<dbReference type="Proteomes" id="UP000557688">
    <property type="component" value="Unassembled WGS sequence"/>
</dbReference>
<dbReference type="PANTHER" id="PTHR13748">
    <property type="entry name" value="COBW-RELATED"/>
    <property type="match status" value="1"/>
</dbReference>
<evidence type="ECO:0000313" key="9">
    <source>
        <dbReference type="EMBL" id="MBB3174172.1"/>
    </source>
</evidence>
<dbReference type="InterPro" id="IPR051316">
    <property type="entry name" value="Zinc-reg_GTPase_activator"/>
</dbReference>
<organism evidence="9 11">
    <name type="scientific">Endobacter medicaginis</name>
    <dbReference type="NCBI Taxonomy" id="1181271"/>
    <lineage>
        <taxon>Bacteria</taxon>
        <taxon>Pseudomonadati</taxon>
        <taxon>Pseudomonadota</taxon>
        <taxon>Alphaproteobacteria</taxon>
        <taxon>Acetobacterales</taxon>
        <taxon>Acetobacteraceae</taxon>
        <taxon>Endobacter</taxon>
    </lineage>
</organism>
<dbReference type="Gene3D" id="3.30.1220.10">
    <property type="entry name" value="CobW-like, C-terminal domain"/>
    <property type="match status" value="1"/>
</dbReference>
<comment type="similarity">
    <text evidence="4">Belongs to the SIMIBI class G3E GTPase family. ZNG1 subfamily.</text>
</comment>
<evidence type="ECO:0000313" key="12">
    <source>
        <dbReference type="Proteomes" id="UP000565205"/>
    </source>
</evidence>
<evidence type="ECO:0000256" key="5">
    <source>
        <dbReference type="ARBA" id="ARBA00045658"/>
    </source>
</evidence>
<dbReference type="Gene3D" id="3.40.50.300">
    <property type="entry name" value="P-loop containing nucleotide triphosphate hydrolases"/>
    <property type="match status" value="1"/>
</dbReference>
<evidence type="ECO:0000256" key="1">
    <source>
        <dbReference type="ARBA" id="ARBA00022741"/>
    </source>
</evidence>
<dbReference type="InterPro" id="IPR011629">
    <property type="entry name" value="CobW-like_C"/>
</dbReference>
<dbReference type="InterPro" id="IPR036627">
    <property type="entry name" value="CobW-likC_sf"/>
</dbReference>
<evidence type="ECO:0000256" key="6">
    <source>
        <dbReference type="ARBA" id="ARBA00049117"/>
    </source>
</evidence>
<dbReference type="PANTHER" id="PTHR13748:SF62">
    <property type="entry name" value="COBW DOMAIN-CONTAINING PROTEIN"/>
    <property type="match status" value="1"/>
</dbReference>
<evidence type="ECO:0000259" key="8">
    <source>
        <dbReference type="Pfam" id="PF07683"/>
    </source>
</evidence>
<dbReference type="AlphaFoldDB" id="A0A839V3L9"/>
<dbReference type="SUPFAM" id="SSF52540">
    <property type="entry name" value="P-loop containing nucleoside triphosphate hydrolases"/>
    <property type="match status" value="1"/>
</dbReference>
<keyword evidence="2" id="KW-0378">Hydrolase</keyword>
<keyword evidence="1" id="KW-0547">Nucleotide-binding</keyword>
<evidence type="ECO:0000313" key="11">
    <source>
        <dbReference type="Proteomes" id="UP000557688"/>
    </source>
</evidence>
<dbReference type="InterPro" id="IPR003495">
    <property type="entry name" value="CobW/HypB/UreG_nucleotide-bd"/>
</dbReference>
<gene>
    <name evidence="9" type="ORF">FHR90_002008</name>
    <name evidence="10" type="ORF">HUK83_06100</name>
</gene>
<dbReference type="GO" id="GO:0016787">
    <property type="term" value="F:hydrolase activity"/>
    <property type="evidence" value="ECO:0007669"/>
    <property type="project" value="UniProtKB-KW"/>
</dbReference>
<keyword evidence="3" id="KW-0143">Chaperone</keyword>
<dbReference type="RefSeq" id="WP_176622992.1">
    <property type="nucleotide sequence ID" value="NZ_JABXXQ010000081.1"/>
</dbReference>
<evidence type="ECO:0000256" key="2">
    <source>
        <dbReference type="ARBA" id="ARBA00022801"/>
    </source>
</evidence>
<dbReference type="Pfam" id="PF07683">
    <property type="entry name" value="CobW_C"/>
    <property type="match status" value="1"/>
</dbReference>